<evidence type="ECO:0000313" key="9">
    <source>
        <dbReference type="Proteomes" id="UP001497392"/>
    </source>
</evidence>
<evidence type="ECO:0000256" key="5">
    <source>
        <dbReference type="RuleBase" id="RU003823"/>
    </source>
</evidence>
<dbReference type="PROSITE" id="PS50881">
    <property type="entry name" value="S5_DSRBD"/>
    <property type="match status" value="1"/>
</dbReference>
<dbReference type="InterPro" id="IPR005324">
    <property type="entry name" value="Ribosomal_uS5_C"/>
</dbReference>
<dbReference type="InterPro" id="IPR013810">
    <property type="entry name" value="Ribosomal_uS5_N"/>
</dbReference>
<evidence type="ECO:0000256" key="4">
    <source>
        <dbReference type="PROSITE-ProRule" id="PRU00268"/>
    </source>
</evidence>
<accession>A0ABP1GDP1</accession>
<name>A0ABP1GDP1_9CHLO</name>
<dbReference type="SUPFAM" id="SSF54768">
    <property type="entry name" value="dsRNA-binding domain-like"/>
    <property type="match status" value="1"/>
</dbReference>
<feature type="domain" description="S5 DRBM" evidence="7">
    <location>
        <begin position="156"/>
        <end position="219"/>
    </location>
</feature>
<feature type="region of interest" description="Disordered" evidence="6">
    <location>
        <begin position="1"/>
        <end position="53"/>
    </location>
</feature>
<comment type="similarity">
    <text evidence="1 5">Belongs to the universal ribosomal protein uS5 family.</text>
</comment>
<comment type="caution">
    <text evidence="8">The sequence shown here is derived from an EMBL/GenBank/DDBJ whole genome shotgun (WGS) entry which is preliminary data.</text>
</comment>
<dbReference type="SUPFAM" id="SSF54211">
    <property type="entry name" value="Ribosomal protein S5 domain 2-like"/>
    <property type="match status" value="1"/>
</dbReference>
<evidence type="ECO:0000256" key="1">
    <source>
        <dbReference type="ARBA" id="ARBA00008945"/>
    </source>
</evidence>
<organism evidence="8 9">
    <name type="scientific">Coccomyxa viridis</name>
    <dbReference type="NCBI Taxonomy" id="1274662"/>
    <lineage>
        <taxon>Eukaryota</taxon>
        <taxon>Viridiplantae</taxon>
        <taxon>Chlorophyta</taxon>
        <taxon>core chlorophytes</taxon>
        <taxon>Trebouxiophyceae</taxon>
        <taxon>Trebouxiophyceae incertae sedis</taxon>
        <taxon>Coccomyxaceae</taxon>
        <taxon>Coccomyxa</taxon>
    </lineage>
</organism>
<dbReference type="EMBL" id="CAXHTA020000020">
    <property type="protein sequence ID" value="CAL5229397.1"/>
    <property type="molecule type" value="Genomic_DNA"/>
</dbReference>
<keyword evidence="2 4" id="KW-0689">Ribosomal protein</keyword>
<sequence>MSLFSTSTVAGAEGDEKDGGGSARSEGTGVGADEPFIFPASSSSALDDDDFGLGEFDAEAQAVAQQASGDAEFELTQGLLSELGDAEGSDLESGSLDDDEQQQGIQLADEATKNEVRAYLQQLVDGKLDNQLPIQGRGSATQQEYNDELEKFMSTFKMQVVDVNRSNKGTRSGGIGRFSTMVVVGNYKGVLGLGVGKAAELGDSVKKAYAQAMKTLFYVPRFRGQTILHPLKAKYGRVLLSAWPKSSHGGMKANKLMSSICKLAGIVNIGIKLHGSRCTRNAVKALFNAFESQNTLAETQKQLGNYRIRELAVGADRRIRKQRKKVASAPGEWYKELPEEQKPHSLAEWPGVEMSPFDAYRLMAEAESQDRQRAFGSDRRGQGSDRRGQGPARPRPPPSGGRPRPEQRR</sequence>
<keyword evidence="9" id="KW-1185">Reference proteome</keyword>
<proteinExistence type="inferred from homology"/>
<protein>
    <submittedName>
        <fullName evidence="8">G12715 protein</fullName>
    </submittedName>
</protein>
<keyword evidence="3 4" id="KW-0687">Ribonucleoprotein</keyword>
<gene>
    <name evidence="8" type="primary">g12715</name>
    <name evidence="8" type="ORF">VP750_LOCUS11303</name>
</gene>
<dbReference type="Pfam" id="PF03719">
    <property type="entry name" value="Ribosomal_S5_C"/>
    <property type="match status" value="1"/>
</dbReference>
<dbReference type="InterPro" id="IPR020568">
    <property type="entry name" value="Ribosomal_Su5_D2-typ_SF"/>
</dbReference>
<dbReference type="Gene3D" id="3.30.230.10">
    <property type="match status" value="1"/>
</dbReference>
<dbReference type="InterPro" id="IPR014721">
    <property type="entry name" value="Ribsml_uS5_D2-typ_fold_subgr"/>
</dbReference>
<dbReference type="Pfam" id="PF00333">
    <property type="entry name" value="Ribosomal_S5"/>
    <property type="match status" value="1"/>
</dbReference>
<dbReference type="Gene3D" id="3.30.160.20">
    <property type="match status" value="1"/>
</dbReference>
<feature type="compositionally biased region" description="Basic and acidic residues" evidence="6">
    <location>
        <begin position="368"/>
        <end position="388"/>
    </location>
</feature>
<evidence type="ECO:0000256" key="6">
    <source>
        <dbReference type="SAM" id="MobiDB-lite"/>
    </source>
</evidence>
<feature type="region of interest" description="Disordered" evidence="6">
    <location>
        <begin position="365"/>
        <end position="409"/>
    </location>
</feature>
<evidence type="ECO:0000259" key="7">
    <source>
        <dbReference type="PROSITE" id="PS50881"/>
    </source>
</evidence>
<dbReference type="PANTHER" id="PTHR48277">
    <property type="entry name" value="MITOCHONDRIAL RIBOSOMAL PROTEIN S5"/>
    <property type="match status" value="1"/>
</dbReference>
<dbReference type="InterPro" id="IPR000851">
    <property type="entry name" value="Ribosomal_uS5"/>
</dbReference>
<dbReference type="PANTHER" id="PTHR48277:SF1">
    <property type="entry name" value="MITOCHONDRIAL RIBOSOMAL PROTEIN S5"/>
    <property type="match status" value="1"/>
</dbReference>
<reference evidence="8 9" key="1">
    <citation type="submission" date="2024-06" db="EMBL/GenBank/DDBJ databases">
        <authorList>
            <person name="Kraege A."/>
            <person name="Thomma B."/>
        </authorList>
    </citation>
    <scope>NUCLEOTIDE SEQUENCE [LARGE SCALE GENOMIC DNA]</scope>
</reference>
<evidence type="ECO:0000256" key="3">
    <source>
        <dbReference type="ARBA" id="ARBA00023274"/>
    </source>
</evidence>
<evidence type="ECO:0000313" key="8">
    <source>
        <dbReference type="EMBL" id="CAL5229397.1"/>
    </source>
</evidence>
<dbReference type="Proteomes" id="UP001497392">
    <property type="component" value="Unassembled WGS sequence"/>
</dbReference>
<evidence type="ECO:0000256" key="2">
    <source>
        <dbReference type="ARBA" id="ARBA00022980"/>
    </source>
</evidence>